<reference evidence="3" key="1">
    <citation type="submission" date="2018-05" db="EMBL/GenBank/DDBJ databases">
        <authorList>
            <person name="Lanie J.A."/>
            <person name="Ng W.-L."/>
            <person name="Kazmierczak K.M."/>
            <person name="Andrzejewski T.M."/>
            <person name="Davidsen T.M."/>
            <person name="Wayne K.J."/>
            <person name="Tettelin H."/>
            <person name="Glass J.I."/>
            <person name="Rusch D."/>
            <person name="Podicherti R."/>
            <person name="Tsui H.-C.T."/>
            <person name="Winkler M.E."/>
        </authorList>
    </citation>
    <scope>NUCLEOTIDE SEQUENCE</scope>
</reference>
<dbReference type="Pfam" id="PF01968">
    <property type="entry name" value="Hydantoinase_A"/>
    <property type="match status" value="1"/>
</dbReference>
<evidence type="ECO:0000259" key="2">
    <source>
        <dbReference type="Pfam" id="PF05378"/>
    </source>
</evidence>
<dbReference type="InterPro" id="IPR045079">
    <property type="entry name" value="Oxoprolinase-like"/>
</dbReference>
<feature type="domain" description="Hydantoinase A/oxoprolinase" evidence="1">
    <location>
        <begin position="170"/>
        <end position="342"/>
    </location>
</feature>
<feature type="domain" description="Hydantoinase/oxoprolinase N-terminal" evidence="2">
    <location>
        <begin position="6"/>
        <end position="150"/>
    </location>
</feature>
<dbReference type="PANTHER" id="PTHR11365:SF10">
    <property type="entry name" value="HYDANTOINASE_OXOPROLINASE"/>
    <property type="match status" value="1"/>
</dbReference>
<protein>
    <recommendedName>
        <fullName evidence="4">Hydantoinase A/oxoprolinase domain-containing protein</fullName>
    </recommendedName>
</protein>
<dbReference type="InterPro" id="IPR008040">
    <property type="entry name" value="Hydant_A_N"/>
</dbReference>
<gene>
    <name evidence="3" type="ORF">METZ01_LOCUS20622</name>
</gene>
<dbReference type="SUPFAM" id="SSF53067">
    <property type="entry name" value="Actin-like ATPase domain"/>
    <property type="match status" value="1"/>
</dbReference>
<name>A0A381PMR3_9ZZZZ</name>
<evidence type="ECO:0000259" key="1">
    <source>
        <dbReference type="Pfam" id="PF01968"/>
    </source>
</evidence>
<dbReference type="AlphaFoldDB" id="A0A381PMR3"/>
<dbReference type="InterPro" id="IPR002821">
    <property type="entry name" value="Hydantoinase_A"/>
</dbReference>
<accession>A0A381PMR3</accession>
<dbReference type="InterPro" id="IPR043129">
    <property type="entry name" value="ATPase_NBD"/>
</dbReference>
<proteinExistence type="predicted"/>
<dbReference type="EMBL" id="UINC01001020">
    <property type="protein sequence ID" value="SUZ67768.1"/>
    <property type="molecule type" value="Genomic_DNA"/>
</dbReference>
<organism evidence="3">
    <name type="scientific">marine metagenome</name>
    <dbReference type="NCBI Taxonomy" id="408172"/>
    <lineage>
        <taxon>unclassified sequences</taxon>
        <taxon>metagenomes</taxon>
        <taxon>ecological metagenomes</taxon>
    </lineage>
</organism>
<dbReference type="PANTHER" id="PTHR11365">
    <property type="entry name" value="5-OXOPROLINASE RELATED"/>
    <property type="match status" value="1"/>
</dbReference>
<sequence length="487" mass="50440">MLDGVEVLETIKTPTTDDVLSGIRTVLEGVSHHDVGAVVIGTTQFTNAVVQRSGLNQVGFLRIGLPAGRSLPPLVGWPPDLAEVVRGETLMVRGGIEYDGRPFEELDEQAVIEAARRFADEGNEAIVVAGAFSPIDRRQEDRAAEIITEHHPEARVTVSHRLGQLGLLERENAAGLNACLLELAQSVISAFASAIDQTGFGTGTRLFLTQNNGTLLQVEEAVKYPVLTFASGPTNSMRGAAALGGVSDGLVVDVGGTTADFGALVSGYPRQANAAVEVGGVRTLFQLPDVLSIGLGGGSRIHQNPLTLGPDSVGQRLSTEGLAFGGSVPTLTDAAIAAGLLNIDGTSRPDLPNADEVLACAATMIAEGSDRMKLSSREIPLIAVGGGAFAVSDAMSGISEVVRPDYGDTANAIGAALAEVSGDVDRVFQDMGHDAAVAQAIHIATEDAVTSGADPALVEVIEVEDLPLAYLPGDARRVRARVAGPLK</sequence>
<dbReference type="Pfam" id="PF05378">
    <property type="entry name" value="Hydant_A_N"/>
    <property type="match status" value="1"/>
</dbReference>
<evidence type="ECO:0008006" key="4">
    <source>
        <dbReference type="Google" id="ProtNLM"/>
    </source>
</evidence>
<dbReference type="GO" id="GO:0016787">
    <property type="term" value="F:hydrolase activity"/>
    <property type="evidence" value="ECO:0007669"/>
    <property type="project" value="InterPro"/>
</dbReference>
<evidence type="ECO:0000313" key="3">
    <source>
        <dbReference type="EMBL" id="SUZ67768.1"/>
    </source>
</evidence>